<dbReference type="Pfam" id="PF01381">
    <property type="entry name" value="HTH_3"/>
    <property type="match status" value="1"/>
</dbReference>
<dbReference type="CDD" id="cd00093">
    <property type="entry name" value="HTH_XRE"/>
    <property type="match status" value="1"/>
</dbReference>
<sequence>MHTGLDNATDIPRTEACDIGPRIRQLRYERNWTLAQVSERTGLSLSAISKIERGELSPTLASLNKLAKGFEIDIVTLISMTGASTPSSGRRTITRAGEGLHHLTATCDNTWLASEIRNKRMLPIHTHVMARDPAEYSEWQTHNGELFVMVLEGTLVIHSELYEVVTLEKGDSIYYDGKMGVKWTSAGMHPAEVIWVYA</sequence>
<dbReference type="Pfam" id="PF07883">
    <property type="entry name" value="Cupin_2"/>
    <property type="match status" value="1"/>
</dbReference>
<dbReference type="GO" id="GO:0005829">
    <property type="term" value="C:cytosol"/>
    <property type="evidence" value="ECO:0007669"/>
    <property type="project" value="TreeGrafter"/>
</dbReference>
<dbReference type="PANTHER" id="PTHR46797">
    <property type="entry name" value="HTH-TYPE TRANSCRIPTIONAL REGULATOR"/>
    <property type="match status" value="1"/>
</dbReference>
<dbReference type="InterPro" id="IPR010982">
    <property type="entry name" value="Lambda_DNA-bd_dom_sf"/>
</dbReference>
<dbReference type="SUPFAM" id="SSF51182">
    <property type="entry name" value="RmlC-like cupins"/>
    <property type="match status" value="1"/>
</dbReference>
<dbReference type="Gene3D" id="2.60.120.10">
    <property type="entry name" value="Jelly Rolls"/>
    <property type="match status" value="1"/>
</dbReference>
<dbReference type="PROSITE" id="PS50943">
    <property type="entry name" value="HTH_CROC1"/>
    <property type="match status" value="1"/>
</dbReference>
<feature type="domain" description="HTH cro/C1-type" evidence="2">
    <location>
        <begin position="23"/>
        <end position="77"/>
    </location>
</feature>
<dbReference type="InterPro" id="IPR011051">
    <property type="entry name" value="RmlC_Cupin_sf"/>
</dbReference>
<evidence type="ECO:0000259" key="2">
    <source>
        <dbReference type="PROSITE" id="PS50943"/>
    </source>
</evidence>
<keyword evidence="4" id="KW-1185">Reference proteome</keyword>
<dbReference type="GO" id="GO:0003677">
    <property type="term" value="F:DNA binding"/>
    <property type="evidence" value="ECO:0007669"/>
    <property type="project" value="UniProtKB-KW"/>
</dbReference>
<dbReference type="InterPro" id="IPR001387">
    <property type="entry name" value="Cro/C1-type_HTH"/>
</dbReference>
<comment type="caution">
    <text evidence="3">The sequence shown here is derived from an EMBL/GenBank/DDBJ whole genome shotgun (WGS) entry which is preliminary data.</text>
</comment>
<dbReference type="Proteomes" id="UP000247371">
    <property type="component" value="Unassembled WGS sequence"/>
</dbReference>
<evidence type="ECO:0000256" key="1">
    <source>
        <dbReference type="ARBA" id="ARBA00023125"/>
    </source>
</evidence>
<dbReference type="Gene3D" id="1.10.260.40">
    <property type="entry name" value="lambda repressor-like DNA-binding domains"/>
    <property type="match status" value="1"/>
</dbReference>
<accession>A0A2V4R0B4</accession>
<dbReference type="InterPro" id="IPR014710">
    <property type="entry name" value="RmlC-like_jellyroll"/>
</dbReference>
<evidence type="ECO:0000313" key="4">
    <source>
        <dbReference type="Proteomes" id="UP000247371"/>
    </source>
</evidence>
<dbReference type="AlphaFoldDB" id="A0A2V4R0B4"/>
<dbReference type="InterPro" id="IPR050807">
    <property type="entry name" value="TransReg_Diox_bact_type"/>
</dbReference>
<organism evidence="3 4">
    <name type="scientific">Komagataeibacter swingsii</name>
    <dbReference type="NCBI Taxonomy" id="215220"/>
    <lineage>
        <taxon>Bacteria</taxon>
        <taxon>Pseudomonadati</taxon>
        <taxon>Pseudomonadota</taxon>
        <taxon>Alphaproteobacteria</taxon>
        <taxon>Acetobacterales</taxon>
        <taxon>Acetobacteraceae</taxon>
        <taxon>Komagataeibacter</taxon>
    </lineage>
</organism>
<reference evidence="3 4" key="1">
    <citation type="submission" date="2017-07" db="EMBL/GenBank/DDBJ databases">
        <title>A draft genome sequence of Komagataeibacter swingsii LMG 22125.</title>
        <authorList>
            <person name="Skraban J."/>
            <person name="Cleenwerck I."/>
            <person name="Vandamme P."/>
            <person name="Trcek J."/>
        </authorList>
    </citation>
    <scope>NUCLEOTIDE SEQUENCE [LARGE SCALE GENOMIC DNA]</scope>
    <source>
        <strain evidence="3 4">LMG 22125</strain>
    </source>
</reference>
<protein>
    <submittedName>
        <fullName evidence="3">XRE family transcriptional regulator</fullName>
    </submittedName>
</protein>
<dbReference type="InterPro" id="IPR013096">
    <property type="entry name" value="Cupin_2"/>
</dbReference>
<name>A0A2V4R0B4_9PROT</name>
<dbReference type="SMART" id="SM00530">
    <property type="entry name" value="HTH_XRE"/>
    <property type="match status" value="1"/>
</dbReference>
<dbReference type="PANTHER" id="PTHR46797:SF20">
    <property type="entry name" value="BLR4304 PROTEIN"/>
    <property type="match status" value="1"/>
</dbReference>
<dbReference type="GO" id="GO:0003700">
    <property type="term" value="F:DNA-binding transcription factor activity"/>
    <property type="evidence" value="ECO:0007669"/>
    <property type="project" value="TreeGrafter"/>
</dbReference>
<dbReference type="CDD" id="cd02209">
    <property type="entry name" value="cupin_XRE_C"/>
    <property type="match status" value="1"/>
</dbReference>
<proteinExistence type="predicted"/>
<keyword evidence="1" id="KW-0238">DNA-binding</keyword>
<dbReference type="SUPFAM" id="SSF47413">
    <property type="entry name" value="lambda repressor-like DNA-binding domains"/>
    <property type="match status" value="1"/>
</dbReference>
<evidence type="ECO:0000313" key="3">
    <source>
        <dbReference type="EMBL" id="PYD68193.1"/>
    </source>
</evidence>
<dbReference type="EMBL" id="NKUB01000049">
    <property type="protein sequence ID" value="PYD68193.1"/>
    <property type="molecule type" value="Genomic_DNA"/>
</dbReference>
<gene>
    <name evidence="3" type="ORF">CFR76_16435</name>
</gene>
<dbReference type="RefSeq" id="WP_110557891.1">
    <property type="nucleotide sequence ID" value="NZ_NKUB01000049.1"/>
</dbReference>